<dbReference type="SUPFAM" id="SSF52402">
    <property type="entry name" value="Adenine nucleotide alpha hydrolases-like"/>
    <property type="match status" value="1"/>
</dbReference>
<organism evidence="3 4">
    <name type="scientific">Serinicoccus chungangensis</name>
    <dbReference type="NCBI Taxonomy" id="767452"/>
    <lineage>
        <taxon>Bacteria</taxon>
        <taxon>Bacillati</taxon>
        <taxon>Actinomycetota</taxon>
        <taxon>Actinomycetes</taxon>
        <taxon>Micrococcales</taxon>
        <taxon>Ornithinimicrobiaceae</taxon>
        <taxon>Serinicoccus</taxon>
    </lineage>
</organism>
<evidence type="ECO:0000313" key="4">
    <source>
        <dbReference type="Proteomes" id="UP000054837"/>
    </source>
</evidence>
<keyword evidence="4" id="KW-1185">Reference proteome</keyword>
<dbReference type="AlphaFoldDB" id="A0A0W8I4V3"/>
<comment type="caution">
    <text evidence="3">The sequence shown here is derived from an EMBL/GenBank/DDBJ whole genome shotgun (WGS) entry which is preliminary data.</text>
</comment>
<dbReference type="CDD" id="cd00293">
    <property type="entry name" value="USP-like"/>
    <property type="match status" value="1"/>
</dbReference>
<sequence>MTVVLAWTTTPEGRAAEETAVAEARRRSLDLVVVPMQEGTPQVAADGVQVRVHEPDERDRDLAGDFLDIAAEEDATLIVIGVRHRSAIGKLILGSTAQQVLLEAAAPVLAVKAAR</sequence>
<protein>
    <recommendedName>
        <fullName evidence="2">UspA domain-containing protein</fullName>
    </recommendedName>
</protein>
<dbReference type="PANTHER" id="PTHR46268:SF6">
    <property type="entry name" value="UNIVERSAL STRESS PROTEIN UP12"/>
    <property type="match status" value="1"/>
</dbReference>
<reference evidence="3 4" key="1">
    <citation type="submission" date="2015-12" db="EMBL/GenBank/DDBJ databases">
        <title>Serinicoccus chungangenesis strain CD08_5 genome sequencing and assembly.</title>
        <authorList>
            <person name="Chander A.M."/>
            <person name="Kaur G."/>
            <person name="Nair G.R."/>
            <person name="Dhawan D.K."/>
            <person name="Kochhar R.K."/>
            <person name="Mayilraj S."/>
            <person name="Bhadada S.K."/>
        </authorList>
    </citation>
    <scope>NUCLEOTIDE SEQUENCE [LARGE SCALE GENOMIC DNA]</scope>
    <source>
        <strain evidence="3 4">CD08_5</strain>
    </source>
</reference>
<comment type="similarity">
    <text evidence="1">Belongs to the universal stress protein A family.</text>
</comment>
<name>A0A0W8I4V3_9MICO</name>
<dbReference type="STRING" id="767452.AVL62_00330"/>
<dbReference type="InterPro" id="IPR014729">
    <property type="entry name" value="Rossmann-like_a/b/a_fold"/>
</dbReference>
<dbReference type="Proteomes" id="UP000054837">
    <property type="component" value="Unassembled WGS sequence"/>
</dbReference>
<dbReference type="RefSeq" id="WP_058891305.1">
    <property type="nucleotide sequence ID" value="NZ_LQBL01000028.1"/>
</dbReference>
<dbReference type="Pfam" id="PF00582">
    <property type="entry name" value="Usp"/>
    <property type="match status" value="1"/>
</dbReference>
<dbReference type="PRINTS" id="PR01438">
    <property type="entry name" value="UNVRSLSTRESS"/>
</dbReference>
<evidence type="ECO:0000259" key="2">
    <source>
        <dbReference type="Pfam" id="PF00582"/>
    </source>
</evidence>
<gene>
    <name evidence="3" type="ORF">AVL62_00330</name>
</gene>
<evidence type="ECO:0000256" key="1">
    <source>
        <dbReference type="ARBA" id="ARBA00008791"/>
    </source>
</evidence>
<dbReference type="Gene3D" id="3.40.50.620">
    <property type="entry name" value="HUPs"/>
    <property type="match status" value="1"/>
</dbReference>
<feature type="domain" description="UspA" evidence="2">
    <location>
        <begin position="16"/>
        <end position="112"/>
    </location>
</feature>
<evidence type="ECO:0000313" key="3">
    <source>
        <dbReference type="EMBL" id="KUG53296.1"/>
    </source>
</evidence>
<dbReference type="InterPro" id="IPR006015">
    <property type="entry name" value="Universal_stress_UspA"/>
</dbReference>
<proteinExistence type="inferred from homology"/>
<accession>A0A0W8I4V3</accession>
<dbReference type="OrthoDB" id="5419113at2"/>
<dbReference type="InterPro" id="IPR006016">
    <property type="entry name" value="UspA"/>
</dbReference>
<dbReference type="EMBL" id="LQBL01000028">
    <property type="protein sequence ID" value="KUG53296.1"/>
    <property type="molecule type" value="Genomic_DNA"/>
</dbReference>
<dbReference type="PANTHER" id="PTHR46268">
    <property type="entry name" value="STRESS RESPONSE PROTEIN NHAX"/>
    <property type="match status" value="1"/>
</dbReference>